<feature type="transmembrane region" description="Helical" evidence="1">
    <location>
        <begin position="254"/>
        <end position="271"/>
    </location>
</feature>
<sequence>MVSDKFRRQLRQEAELWQAEGLIDTDLYEQLSERYQFNTLDTTARDRFVMILLGLGSVLIGLGIITFVAANWQELPRNGKVTLLLSLFIGVNTAGFYLWRQPKGAQHRLGHGLLLLGSLILGANMGLMGQMFHISGQFYELLLAWGIGVLAMAYSLRLTSLSVVAIIIIGLGYWGFWGDYVGQGWSETLAGEEFSWSSQMGQHMPLISGLMFVPLAYWCRSRAIFGLAAIAVISSLLANLYPLSWGWFSFRSTGLLLAIAFALPPALLWAYDDSLWVYGDFYSSNRQPQPLATTGSFQPLSRSLSLAFLGVVLYLLSSFFFWRILSTDYSGDQPRNLNWLPLVDALILSGLAIFEWLRLAWLSRRIRDRSDSLITTIAIGIFISLVAAIPIWHLSFTPIPELATLIFNVLLFLFAGGLMRAGLAQGERQPFWGGMVLVTLRIVTWFVLIETGLVLKSLLFILCGVVVIAVGLWFERYVRTLSIKH</sequence>
<protein>
    <submittedName>
        <fullName evidence="3">DUF2157 domain-containing protein</fullName>
    </submittedName>
</protein>
<keyword evidence="1" id="KW-1133">Transmembrane helix</keyword>
<dbReference type="EMBL" id="JAMPKK010000005">
    <property type="protein sequence ID" value="MEP0863616.1"/>
    <property type="molecule type" value="Genomic_DNA"/>
</dbReference>
<evidence type="ECO:0000313" key="3">
    <source>
        <dbReference type="EMBL" id="MEP0863616.1"/>
    </source>
</evidence>
<keyword evidence="1" id="KW-0472">Membrane</keyword>
<feature type="transmembrane region" description="Helical" evidence="1">
    <location>
        <begin position="111"/>
        <end position="132"/>
    </location>
</feature>
<proteinExistence type="predicted"/>
<feature type="transmembrane region" description="Helical" evidence="1">
    <location>
        <begin position="225"/>
        <end position="248"/>
    </location>
</feature>
<comment type="caution">
    <text evidence="3">The sequence shown here is derived from an EMBL/GenBank/DDBJ whole genome shotgun (WGS) entry which is preliminary data.</text>
</comment>
<feature type="transmembrane region" description="Helical" evidence="1">
    <location>
        <begin position="431"/>
        <end position="448"/>
    </location>
</feature>
<feature type="transmembrane region" description="Helical" evidence="1">
    <location>
        <begin position="373"/>
        <end position="393"/>
    </location>
</feature>
<feature type="domain" description="DUF2157" evidence="2">
    <location>
        <begin position="16"/>
        <end position="161"/>
    </location>
</feature>
<gene>
    <name evidence="3" type="ORF">NDI37_03935</name>
</gene>
<keyword evidence="1" id="KW-0812">Transmembrane</keyword>
<feature type="transmembrane region" description="Helical" evidence="1">
    <location>
        <begin position="81"/>
        <end position="99"/>
    </location>
</feature>
<keyword evidence="4" id="KW-1185">Reference proteome</keyword>
<evidence type="ECO:0000313" key="4">
    <source>
        <dbReference type="Proteomes" id="UP001442494"/>
    </source>
</evidence>
<name>A0ABV0JLN4_9CYAN</name>
<feature type="transmembrane region" description="Helical" evidence="1">
    <location>
        <begin position="454"/>
        <end position="474"/>
    </location>
</feature>
<feature type="transmembrane region" description="Helical" evidence="1">
    <location>
        <begin position="48"/>
        <end position="69"/>
    </location>
</feature>
<accession>A0ABV0JLN4</accession>
<feature type="transmembrane region" description="Helical" evidence="1">
    <location>
        <begin position="399"/>
        <end position="419"/>
    </location>
</feature>
<feature type="transmembrane region" description="Helical" evidence="1">
    <location>
        <begin position="163"/>
        <end position="180"/>
    </location>
</feature>
<organism evidence="3 4">
    <name type="scientific">Funiculus sociatus GB2-A5</name>
    <dbReference type="NCBI Taxonomy" id="2933946"/>
    <lineage>
        <taxon>Bacteria</taxon>
        <taxon>Bacillati</taxon>
        <taxon>Cyanobacteriota</taxon>
        <taxon>Cyanophyceae</taxon>
        <taxon>Coleofasciculales</taxon>
        <taxon>Coleofasciculaceae</taxon>
        <taxon>Funiculus</taxon>
    </lineage>
</organism>
<evidence type="ECO:0000256" key="1">
    <source>
        <dbReference type="SAM" id="Phobius"/>
    </source>
</evidence>
<dbReference type="RefSeq" id="WP_190418943.1">
    <property type="nucleotide sequence ID" value="NZ_JAMPKK010000005.1"/>
</dbReference>
<feature type="transmembrane region" description="Helical" evidence="1">
    <location>
        <begin position="306"/>
        <end position="325"/>
    </location>
</feature>
<evidence type="ECO:0000259" key="2">
    <source>
        <dbReference type="Pfam" id="PF09925"/>
    </source>
</evidence>
<dbReference type="InterPro" id="IPR018677">
    <property type="entry name" value="DUF2157"/>
</dbReference>
<reference evidence="3 4" key="1">
    <citation type="submission" date="2022-04" db="EMBL/GenBank/DDBJ databases">
        <title>Positive selection, recombination, and allopatry shape intraspecific diversity of widespread and dominant cyanobacteria.</title>
        <authorList>
            <person name="Wei J."/>
            <person name="Shu W."/>
            <person name="Hu C."/>
        </authorList>
    </citation>
    <scope>NUCLEOTIDE SEQUENCE [LARGE SCALE GENOMIC DNA]</scope>
    <source>
        <strain evidence="3 4">GB2-A5</strain>
    </source>
</reference>
<dbReference type="Pfam" id="PF09925">
    <property type="entry name" value="DUF2157"/>
    <property type="match status" value="1"/>
</dbReference>
<feature type="transmembrane region" description="Helical" evidence="1">
    <location>
        <begin position="337"/>
        <end position="361"/>
    </location>
</feature>
<dbReference type="Proteomes" id="UP001442494">
    <property type="component" value="Unassembled WGS sequence"/>
</dbReference>